<evidence type="ECO:0000313" key="2">
    <source>
        <dbReference type="EMBL" id="KHJ92465.1"/>
    </source>
</evidence>
<proteinExistence type="predicted"/>
<reference evidence="2 3" key="1">
    <citation type="submission" date="2014-03" db="EMBL/GenBank/DDBJ databases">
        <title>Draft genome of the hookworm Oesophagostomum dentatum.</title>
        <authorList>
            <person name="Mitreva M."/>
        </authorList>
    </citation>
    <scope>NUCLEOTIDE SEQUENCE [LARGE SCALE GENOMIC DNA]</scope>
    <source>
        <strain evidence="2 3">OD-Hann</strain>
    </source>
</reference>
<organism evidence="2 3">
    <name type="scientific">Oesophagostomum dentatum</name>
    <name type="common">Nodular worm</name>
    <dbReference type="NCBI Taxonomy" id="61180"/>
    <lineage>
        <taxon>Eukaryota</taxon>
        <taxon>Metazoa</taxon>
        <taxon>Ecdysozoa</taxon>
        <taxon>Nematoda</taxon>
        <taxon>Chromadorea</taxon>
        <taxon>Rhabditida</taxon>
        <taxon>Rhabditina</taxon>
        <taxon>Rhabditomorpha</taxon>
        <taxon>Strongyloidea</taxon>
        <taxon>Strongylidae</taxon>
        <taxon>Oesophagostomum</taxon>
    </lineage>
</organism>
<dbReference type="EMBL" id="KN551333">
    <property type="protein sequence ID" value="KHJ92465.1"/>
    <property type="molecule type" value="Genomic_DNA"/>
</dbReference>
<accession>A0A0B1TAR4</accession>
<gene>
    <name evidence="2" type="ORF">OESDEN_07645</name>
</gene>
<dbReference type="AlphaFoldDB" id="A0A0B1TAR4"/>
<feature type="compositionally biased region" description="Polar residues" evidence="1">
    <location>
        <begin position="39"/>
        <end position="52"/>
    </location>
</feature>
<feature type="region of interest" description="Disordered" evidence="1">
    <location>
        <begin position="1"/>
        <end position="84"/>
    </location>
</feature>
<sequence>MARFGAQALTDNNENSRSRENQENMTEQEEMSKEKTDHNSANNFDEGNNELQNTDDENRYPPPVDFGVDQPVKRRRKSKKRKIRRKLHGIKSLSSMKSKEVKNLSFEKDNAAATFLGGWTEPADANGEEYVKVLPTTTPPKPFIIKACCLSFNLFPGKYFFSWTESPEELPTPSEMMANIPDIPKNFNEEDYLRQYYEQYYKEWYR</sequence>
<dbReference type="OrthoDB" id="5861617at2759"/>
<keyword evidence="3" id="KW-1185">Reference proteome</keyword>
<evidence type="ECO:0000313" key="3">
    <source>
        <dbReference type="Proteomes" id="UP000053660"/>
    </source>
</evidence>
<name>A0A0B1TAR4_OESDE</name>
<dbReference type="Proteomes" id="UP000053660">
    <property type="component" value="Unassembled WGS sequence"/>
</dbReference>
<protein>
    <submittedName>
        <fullName evidence="2">Uncharacterized protein</fullName>
    </submittedName>
</protein>
<feature type="compositionally biased region" description="Basic residues" evidence="1">
    <location>
        <begin position="73"/>
        <end position="84"/>
    </location>
</feature>
<evidence type="ECO:0000256" key="1">
    <source>
        <dbReference type="SAM" id="MobiDB-lite"/>
    </source>
</evidence>